<sequence length="237" mass="25823">MARETETDWINTHRKPRSPGELREAFCQLRDCLKNLMDSDGTARQPAIPSEPDPRLSPQLLALLKENAMQGGTGENATPLPWLESLYPSRGENGVPPGSVLYLCSETPPDGWLVADGSMLLVAAYPDLFAAIGTAFGSGDNGMTTFRLPDLRGEFIRCLDKGRGLDDGRPLGSVQGDEIRNHNHGFLDIPKVQFGSGVYSWTPQVMEVAEHAPIATTWTGGSETRPRNIALTACIKY</sequence>
<feature type="domain" description="Phage tail collar" evidence="1">
    <location>
        <begin position="98"/>
        <end position="156"/>
    </location>
</feature>
<protein>
    <recommendedName>
        <fullName evidence="1">Phage tail collar domain-containing protein</fullName>
    </recommendedName>
</protein>
<dbReference type="EMBL" id="ACDP02000021">
    <property type="protein sequence ID" value="EEO27752.1"/>
    <property type="molecule type" value="Genomic_DNA"/>
</dbReference>
<dbReference type="InterPro" id="IPR037053">
    <property type="entry name" value="Phage_tail_collar_dom_sf"/>
</dbReference>
<organism evidence="2 3">
    <name type="scientific">Oxalobacter paraformigenes</name>
    <dbReference type="NCBI Taxonomy" id="556268"/>
    <lineage>
        <taxon>Bacteria</taxon>
        <taxon>Pseudomonadati</taxon>
        <taxon>Pseudomonadota</taxon>
        <taxon>Betaproteobacteria</taxon>
        <taxon>Burkholderiales</taxon>
        <taxon>Oxalobacteraceae</taxon>
        <taxon>Oxalobacter</taxon>
    </lineage>
</organism>
<dbReference type="RefSeq" id="WP_005876963.1">
    <property type="nucleotide sequence ID" value="NZ_CABMNL010000001.1"/>
</dbReference>
<dbReference type="Pfam" id="PF07484">
    <property type="entry name" value="Collar"/>
    <property type="match status" value="1"/>
</dbReference>
<dbReference type="eggNOG" id="COG4675">
    <property type="taxonomic scope" value="Bacteria"/>
</dbReference>
<gene>
    <name evidence="2" type="ORF">OFAG_00905</name>
</gene>
<dbReference type="HOGENOM" id="CLU_1169750_0_0_4"/>
<evidence type="ECO:0000313" key="3">
    <source>
        <dbReference type="Proteomes" id="UP000003973"/>
    </source>
</evidence>
<keyword evidence="3" id="KW-1185">Reference proteome</keyword>
<reference evidence="2" key="1">
    <citation type="submission" date="2011-10" db="EMBL/GenBank/DDBJ databases">
        <title>The Genome Sequence of Oxalobacter formigenes HOxBLS.</title>
        <authorList>
            <consortium name="The Broad Institute Genome Sequencing Platform"/>
            <person name="Earl A."/>
            <person name="Ward D."/>
            <person name="Feldgarden M."/>
            <person name="Gevers D."/>
            <person name="Allison M.J."/>
            <person name="Humphrey S."/>
            <person name="Young S.K."/>
            <person name="Zeng Q."/>
            <person name="Gargeya S."/>
            <person name="Fitzgerald M."/>
            <person name="Haas B."/>
            <person name="Abouelleil A."/>
            <person name="Alvarado L."/>
            <person name="Arachchi H.M."/>
            <person name="Berlin A."/>
            <person name="Brown A."/>
            <person name="Chapman S.B."/>
            <person name="Chen Z."/>
            <person name="Dunbar C."/>
            <person name="Freedman E."/>
            <person name="Gearin G."/>
            <person name="Goldberg J."/>
            <person name="Griggs A."/>
            <person name="Gujja S."/>
            <person name="Heiman D."/>
            <person name="Howarth C."/>
            <person name="Larson L."/>
            <person name="Lui A."/>
            <person name="MacDonald P.J.P."/>
            <person name="Montmayeur A."/>
            <person name="Murphy C."/>
            <person name="Neiman D."/>
            <person name="Pearson M."/>
            <person name="Priest M."/>
            <person name="Roberts A."/>
            <person name="Saif S."/>
            <person name="Shea T."/>
            <person name="Shenoy N."/>
            <person name="Sisk P."/>
            <person name="Stolte C."/>
            <person name="Sykes S."/>
            <person name="Wortman J."/>
            <person name="Nusbaum C."/>
            <person name="Birren B."/>
        </authorList>
    </citation>
    <scope>NUCLEOTIDE SEQUENCE [LARGE SCALE GENOMIC DNA]</scope>
    <source>
        <strain evidence="2">HOxBLS</strain>
    </source>
</reference>
<evidence type="ECO:0000313" key="2">
    <source>
        <dbReference type="EMBL" id="EEO27752.1"/>
    </source>
</evidence>
<evidence type="ECO:0000259" key="1">
    <source>
        <dbReference type="Pfam" id="PF07484"/>
    </source>
</evidence>
<accession>C3X3G6</accession>
<dbReference type="AlphaFoldDB" id="C3X3G6"/>
<dbReference type="Proteomes" id="UP000003973">
    <property type="component" value="Unassembled WGS sequence"/>
</dbReference>
<dbReference type="Gene3D" id="3.90.1340.10">
    <property type="entry name" value="Phage tail collar domain"/>
    <property type="match status" value="1"/>
</dbReference>
<dbReference type="InterPro" id="IPR011083">
    <property type="entry name" value="Phage_tail_collar_dom"/>
</dbReference>
<dbReference type="SUPFAM" id="SSF88874">
    <property type="entry name" value="Receptor-binding domain of short tail fibre protein gp12"/>
    <property type="match status" value="1"/>
</dbReference>
<comment type="caution">
    <text evidence="2">The sequence shown here is derived from an EMBL/GenBank/DDBJ whole genome shotgun (WGS) entry which is preliminary data.</text>
</comment>
<name>C3X3G6_9BURK</name>
<proteinExistence type="predicted"/>